<protein>
    <submittedName>
        <fullName evidence="1">Uncharacterized protein</fullName>
    </submittedName>
</protein>
<reference evidence="2" key="1">
    <citation type="submission" date="2011-03" db="EMBL/GenBank/DDBJ databases">
        <title>Draft genome sequence of Brevundimonas diminuta.</title>
        <authorList>
            <person name="Brown P.J.B."/>
            <person name="Buechlein A."/>
            <person name="Hemmerich C."/>
            <person name="Brun Y.V."/>
        </authorList>
    </citation>
    <scope>NUCLEOTIDE SEQUENCE [LARGE SCALE GENOMIC DNA]</scope>
    <source>
        <strain evidence="2">C19</strain>
    </source>
</reference>
<dbReference type="HOGENOM" id="CLU_044682_0_0_5"/>
<dbReference type="eggNOG" id="ENOG502Z8B2">
    <property type="taxonomic scope" value="Bacteria"/>
</dbReference>
<sequence length="471" mass="52434">MASKTTLNEKNLEALGAERLAALLMEISAGNANAKRRLRMELAGVESPDKLVHEIRKRLTSIGNATTNIGWRSLKAFKADLDSQRRLIVDQVAKASPADALDLLWQFIFFSASVLERASDKSGDVFAIFQQACEDLEAIATAVRPEVSGLIEKVSFAVLINSYGQNDALIPILAPLLGPDGLREVRTRLLASGKAVEARPAAGTRRMSRWRRGRVQQREALRRSRPRILHQALLEIADALGDVDAYIALQPDIRQPDVAAEVAERLLGAGRAEEALAVLDKARGDPTAEWQTQRLQALEALNRGEEAQAFRLKVFHDSLNRDVLKAYLKRLADFDDVEAEDAAMDFVLAYPDVHAALEFLIAWPSLDHAARLVIARSGEIRGKGEDIVPVAAEKLTARYPLAATLLLRRMLDANLANYREIDLLRASEHFDEARRLAARIEDYAGFETQDAYVTELRIQHSRKHEFWTLVT</sequence>
<dbReference type="EMBL" id="GL883077">
    <property type="protein sequence ID" value="EGF92320.1"/>
    <property type="molecule type" value="Genomic_DNA"/>
</dbReference>
<accession>F4QLH5</accession>
<dbReference type="AlphaFoldDB" id="F4QLH5"/>
<gene>
    <name evidence="1" type="ORF">ABI_07550</name>
</gene>
<dbReference type="RefSeq" id="WP_006271495.1">
    <property type="nucleotide sequence ID" value="NZ_GL883077.1"/>
</dbReference>
<organism evidence="1 2">
    <name type="scientific">Asticcacaulis biprosthecium C19</name>
    <dbReference type="NCBI Taxonomy" id="715226"/>
    <lineage>
        <taxon>Bacteria</taxon>
        <taxon>Pseudomonadati</taxon>
        <taxon>Pseudomonadota</taxon>
        <taxon>Alphaproteobacteria</taxon>
        <taxon>Caulobacterales</taxon>
        <taxon>Caulobacteraceae</taxon>
        <taxon>Asticcacaulis</taxon>
    </lineage>
</organism>
<dbReference type="Proteomes" id="UP000006512">
    <property type="component" value="Unassembled WGS sequence"/>
</dbReference>
<dbReference type="InterPro" id="IPR049245">
    <property type="entry name" value="DUF6880"/>
</dbReference>
<dbReference type="STRING" id="715226.ABI_07550"/>
<evidence type="ECO:0000313" key="1">
    <source>
        <dbReference type="EMBL" id="EGF92320.1"/>
    </source>
</evidence>
<evidence type="ECO:0000313" key="2">
    <source>
        <dbReference type="Proteomes" id="UP000006512"/>
    </source>
</evidence>
<name>F4QLH5_9CAUL</name>
<dbReference type="OrthoDB" id="7183688at2"/>
<proteinExistence type="predicted"/>
<keyword evidence="2" id="KW-1185">Reference proteome</keyword>
<dbReference type="Pfam" id="PF21810">
    <property type="entry name" value="DUF6880"/>
    <property type="match status" value="1"/>
</dbReference>